<keyword evidence="2" id="KW-1185">Reference proteome</keyword>
<dbReference type="STRING" id="391735.Veis_3710"/>
<dbReference type="InterPro" id="IPR051162">
    <property type="entry name" value="T4SS_component"/>
</dbReference>
<dbReference type="SUPFAM" id="SSF52540">
    <property type="entry name" value="P-loop containing nucleoside triphosphate hydrolases"/>
    <property type="match status" value="1"/>
</dbReference>
<dbReference type="InterPro" id="IPR027417">
    <property type="entry name" value="P-loop_NTPase"/>
</dbReference>
<accession>A1WP68</accession>
<dbReference type="Proteomes" id="UP000000374">
    <property type="component" value="Chromosome"/>
</dbReference>
<dbReference type="RefSeq" id="WP_011811414.1">
    <property type="nucleotide sequence ID" value="NC_008786.1"/>
</dbReference>
<dbReference type="PANTHER" id="PTHR30121">
    <property type="entry name" value="UNCHARACTERIZED PROTEIN YJGR-RELATED"/>
    <property type="match status" value="1"/>
</dbReference>
<protein>
    <submittedName>
        <fullName evidence="1">Type IV secretory pathway VirB4 components-like protein</fullName>
    </submittedName>
</protein>
<name>A1WP68_VEREI</name>
<evidence type="ECO:0000313" key="1">
    <source>
        <dbReference type="EMBL" id="ABM59425.1"/>
    </source>
</evidence>
<gene>
    <name evidence="1" type="ordered locus">Veis_3710</name>
</gene>
<evidence type="ECO:0000313" key="2">
    <source>
        <dbReference type="Proteomes" id="UP000000374"/>
    </source>
</evidence>
<reference evidence="2" key="1">
    <citation type="submission" date="2006-12" db="EMBL/GenBank/DDBJ databases">
        <title>Complete sequence of chromosome 1 of Verminephrobacter eiseniae EF01-2.</title>
        <authorList>
            <person name="Copeland A."/>
            <person name="Lucas S."/>
            <person name="Lapidus A."/>
            <person name="Barry K."/>
            <person name="Detter J.C."/>
            <person name="Glavina del Rio T."/>
            <person name="Dalin E."/>
            <person name="Tice H."/>
            <person name="Pitluck S."/>
            <person name="Chertkov O."/>
            <person name="Brettin T."/>
            <person name="Bruce D."/>
            <person name="Han C."/>
            <person name="Tapia R."/>
            <person name="Gilna P."/>
            <person name="Schmutz J."/>
            <person name="Larimer F."/>
            <person name="Land M."/>
            <person name="Hauser L."/>
            <person name="Kyrpides N."/>
            <person name="Kim E."/>
            <person name="Stahl D."/>
            <person name="Richardson P."/>
        </authorList>
    </citation>
    <scope>NUCLEOTIDE SEQUENCE [LARGE SCALE GENOMIC DNA]</scope>
    <source>
        <strain evidence="2">EF01-2</strain>
    </source>
</reference>
<sequence>MALRARSPEGCTESLAQFLPWLVHVTPDLVLCKDGSLLAAFEYTGVDIDEDNPLVIDSAVLQLQKALQALDERFYIWWVIDKRKKLAPDQWESDAHDGLHAAMAARRKLQYDSGRVFTIDFRAFISYTGETGVYAFMDQVRRRMTEQGQSLPAALLSGLDPARNFRNAVLHDARQLDENIRQAEGGIRQFIAANSVVSLRRMGGWKLDNCLVRMANLSHRAEPDHQVLPHSMLDAAAALSDVKFGREVLISYGPDRHVFGVALTLKDYPASAATLLGILGLHMELRLVHVIKCMSAATARATLDEVTRYYRMTQSTLLQRVGAYLNGAQPEVDPGKADLYAQCLQAMRRQLAENLGFVHHSMTLIVLDESARAAEQRADEALRSLSKIPLIRERVGLKASYLSMLPGQWATNRRLMLANAELVAQAAPLVTAEAGSNYCQHLSSQVYGKHVPPLATFQSMLGTQVHFDPFVGQVGHTLLVMPTGGGKTTFVNYCLSQFTRYERGQVIIFDRDRSCRIITGLAGGTHMDMRSNGMRLNPLSNLRHGDLGKVQAREFLLRRIAEAGDGVLAEDRQELYRVLDNVAQSSQELRLSTVWTLLPRKLQVLLSEWVEGGPFGYFDSVQDDFEVADWTCIEMRGIMSVERLARAFLDHALTVIERQLTGRPTLIYLEEASFVLNDGAFLDAIDGWLKTFRKLNAMVWLTVQSPQAVSGIESEKIRATLADNVPNLILGYNPRLENHRPLYRSMFGMTHEQVSLIGELTPKRDYLRIFSGNCQTLRTDFDDYTLAHLRSEPAYQDLFDQAKASGRQDWRGWYIGQALRRKQ</sequence>
<dbReference type="KEGG" id="vei:Veis_3710"/>
<proteinExistence type="predicted"/>
<dbReference type="HOGENOM" id="CLU_008341_1_0_4"/>
<dbReference type="AlphaFoldDB" id="A1WP68"/>
<dbReference type="EMBL" id="CP000542">
    <property type="protein sequence ID" value="ABM59425.1"/>
    <property type="molecule type" value="Genomic_DNA"/>
</dbReference>
<dbReference type="GeneID" id="76462093"/>
<dbReference type="eggNOG" id="COG3451">
    <property type="taxonomic scope" value="Bacteria"/>
</dbReference>
<organism evidence="1 2">
    <name type="scientific">Verminephrobacter eiseniae (strain EF01-2)</name>
    <dbReference type="NCBI Taxonomy" id="391735"/>
    <lineage>
        <taxon>Bacteria</taxon>
        <taxon>Pseudomonadati</taxon>
        <taxon>Pseudomonadota</taxon>
        <taxon>Betaproteobacteria</taxon>
        <taxon>Burkholderiales</taxon>
        <taxon>Comamonadaceae</taxon>
        <taxon>Verminephrobacter</taxon>
    </lineage>
</organism>
<dbReference type="OrthoDB" id="9816422at2"/>
<dbReference type="Gene3D" id="3.40.50.300">
    <property type="entry name" value="P-loop containing nucleotide triphosphate hydrolases"/>
    <property type="match status" value="1"/>
</dbReference>
<dbReference type="PANTHER" id="PTHR30121:SF12">
    <property type="entry name" value="TYPE IV SECRETION SYSTEM PROTEIN CAGE"/>
    <property type="match status" value="1"/>
</dbReference>